<protein>
    <recommendedName>
        <fullName evidence="2">histidine kinase</fullName>
        <ecNumber evidence="2">2.7.13.3</ecNumber>
    </recommendedName>
</protein>
<dbReference type="InterPro" id="IPR036890">
    <property type="entry name" value="HATPase_C_sf"/>
</dbReference>
<keyword evidence="3" id="KW-0597">Phosphoprotein</keyword>
<dbReference type="SUPFAM" id="SSF55874">
    <property type="entry name" value="ATPase domain of HSP90 chaperone/DNA topoisomerase II/histidine kinase"/>
    <property type="match status" value="1"/>
</dbReference>
<dbReference type="Pfam" id="PF02518">
    <property type="entry name" value="HATPase_c"/>
    <property type="match status" value="1"/>
</dbReference>
<comment type="catalytic activity">
    <reaction evidence="1">
        <text>ATP + protein L-histidine = ADP + protein N-phospho-L-histidine.</text>
        <dbReference type="EC" id="2.7.13.3"/>
    </reaction>
</comment>
<evidence type="ECO:0000256" key="1">
    <source>
        <dbReference type="ARBA" id="ARBA00000085"/>
    </source>
</evidence>
<evidence type="ECO:0000256" key="2">
    <source>
        <dbReference type="ARBA" id="ARBA00012438"/>
    </source>
</evidence>
<dbReference type="Pfam" id="PF00989">
    <property type="entry name" value="PAS"/>
    <property type="match status" value="1"/>
</dbReference>
<dbReference type="PANTHER" id="PTHR43065">
    <property type="entry name" value="SENSOR HISTIDINE KINASE"/>
    <property type="match status" value="1"/>
</dbReference>
<dbReference type="Gene3D" id="3.30.450.20">
    <property type="entry name" value="PAS domain"/>
    <property type="match status" value="1"/>
</dbReference>
<dbReference type="Pfam" id="PF00512">
    <property type="entry name" value="HisKA"/>
    <property type="match status" value="1"/>
</dbReference>
<dbReference type="GO" id="GO:0006355">
    <property type="term" value="P:regulation of DNA-templated transcription"/>
    <property type="evidence" value="ECO:0007669"/>
    <property type="project" value="InterPro"/>
</dbReference>
<dbReference type="SUPFAM" id="SSF47384">
    <property type="entry name" value="Homodimeric domain of signal transducing histidine kinase"/>
    <property type="match status" value="1"/>
</dbReference>
<evidence type="ECO:0000256" key="7">
    <source>
        <dbReference type="ARBA" id="ARBA00022840"/>
    </source>
</evidence>
<evidence type="ECO:0000256" key="4">
    <source>
        <dbReference type="ARBA" id="ARBA00022679"/>
    </source>
</evidence>
<dbReference type="Gene3D" id="3.30.565.10">
    <property type="entry name" value="Histidine kinase-like ATPase, C-terminal domain"/>
    <property type="match status" value="1"/>
</dbReference>
<name>A0A4R3J770_9PROT</name>
<dbReference type="InterPro" id="IPR036097">
    <property type="entry name" value="HisK_dim/P_sf"/>
</dbReference>
<evidence type="ECO:0000256" key="3">
    <source>
        <dbReference type="ARBA" id="ARBA00022553"/>
    </source>
</evidence>
<dbReference type="SMART" id="SM00387">
    <property type="entry name" value="HATPase_c"/>
    <property type="match status" value="1"/>
</dbReference>
<dbReference type="InterPro" id="IPR003661">
    <property type="entry name" value="HisK_dim/P_dom"/>
</dbReference>
<dbReference type="EC" id="2.7.13.3" evidence="2"/>
<dbReference type="Gene3D" id="1.10.287.130">
    <property type="match status" value="1"/>
</dbReference>
<dbReference type="RefSeq" id="WP_132939528.1">
    <property type="nucleotide sequence ID" value="NZ_CP119676.1"/>
</dbReference>
<keyword evidence="5" id="KW-0547">Nucleotide-binding</keyword>
<dbReference type="GO" id="GO:0005524">
    <property type="term" value="F:ATP binding"/>
    <property type="evidence" value="ECO:0007669"/>
    <property type="project" value="UniProtKB-KW"/>
</dbReference>
<dbReference type="InterPro" id="IPR004358">
    <property type="entry name" value="Sig_transdc_His_kin-like_C"/>
</dbReference>
<keyword evidence="4" id="KW-0808">Transferase</keyword>
<sequence length="382" mass="41907">MMTDSITSIKRKPRTAPTQVDADAVLNALTQTVMVIGADDRIMYVNGAAEQFFKISANKLKKKYLFRELIPEDNPIYGLVVQIRAGAYAVSEYGIHLRSPLFGHYLINAQASMILETPGATVLSLRERSITDQIDHRLTHRGAARSVSAMAAMLAHEVKNPLSGIRGAAQLLESSVSAEDHSLTTLIRDETDRICALVDRMDVFSETGPIVAEAVNIHLVLDRVRRLAESGFGRHVRFIEHYDPSLPPVRGSRDQLMQVFVNLVKNACEACPEIGGEIILKTAYKHGVRFAMPGSKSKVHLPLMVSVQDNGQGMAEDVQTYIFDPFVTTKPKGSGLGLPLVAKIVGDHGGVIDFESQPGRTVFRVMLAMEQTTDKTGEGTRE</sequence>
<dbReference type="PRINTS" id="PR00344">
    <property type="entry name" value="BCTRLSENSOR"/>
</dbReference>
<feature type="domain" description="Histidine kinase" evidence="9">
    <location>
        <begin position="153"/>
        <end position="371"/>
    </location>
</feature>
<dbReference type="SMART" id="SM00388">
    <property type="entry name" value="HisKA"/>
    <property type="match status" value="1"/>
</dbReference>
<dbReference type="CDD" id="cd00130">
    <property type="entry name" value="PAS"/>
    <property type="match status" value="1"/>
</dbReference>
<evidence type="ECO:0000313" key="10">
    <source>
        <dbReference type="EMBL" id="TCS61224.1"/>
    </source>
</evidence>
<keyword evidence="7" id="KW-0067">ATP-binding</keyword>
<evidence type="ECO:0000259" key="9">
    <source>
        <dbReference type="PROSITE" id="PS50109"/>
    </source>
</evidence>
<evidence type="ECO:0000313" key="11">
    <source>
        <dbReference type="Proteomes" id="UP000295304"/>
    </source>
</evidence>
<proteinExistence type="predicted"/>
<dbReference type="InterPro" id="IPR035965">
    <property type="entry name" value="PAS-like_dom_sf"/>
</dbReference>
<keyword evidence="8" id="KW-0902">Two-component regulatory system</keyword>
<dbReference type="OrthoDB" id="9789238at2"/>
<evidence type="ECO:0000256" key="8">
    <source>
        <dbReference type="ARBA" id="ARBA00023012"/>
    </source>
</evidence>
<dbReference type="AlphaFoldDB" id="A0A4R3J770"/>
<accession>A0A4R3J770</accession>
<dbReference type="InterPro" id="IPR013767">
    <property type="entry name" value="PAS_fold"/>
</dbReference>
<evidence type="ECO:0000256" key="6">
    <source>
        <dbReference type="ARBA" id="ARBA00022777"/>
    </source>
</evidence>
<keyword evidence="11" id="KW-1185">Reference proteome</keyword>
<dbReference type="GO" id="GO:0000155">
    <property type="term" value="F:phosphorelay sensor kinase activity"/>
    <property type="evidence" value="ECO:0007669"/>
    <property type="project" value="InterPro"/>
</dbReference>
<reference evidence="10 11" key="1">
    <citation type="submission" date="2019-03" db="EMBL/GenBank/DDBJ databases">
        <title>Genomic Encyclopedia of Type Strains, Phase IV (KMG-IV): sequencing the most valuable type-strain genomes for metagenomic binning, comparative biology and taxonomic classification.</title>
        <authorList>
            <person name="Goeker M."/>
        </authorList>
    </citation>
    <scope>NUCLEOTIDE SEQUENCE [LARGE SCALE GENOMIC DNA]</scope>
    <source>
        <strain evidence="10 11">DSM 101688</strain>
    </source>
</reference>
<dbReference type="PROSITE" id="PS50109">
    <property type="entry name" value="HIS_KIN"/>
    <property type="match status" value="1"/>
</dbReference>
<dbReference type="SUPFAM" id="SSF55785">
    <property type="entry name" value="PYP-like sensor domain (PAS domain)"/>
    <property type="match status" value="1"/>
</dbReference>
<dbReference type="InterPro" id="IPR000014">
    <property type="entry name" value="PAS"/>
</dbReference>
<dbReference type="Proteomes" id="UP000295304">
    <property type="component" value="Unassembled WGS sequence"/>
</dbReference>
<comment type="caution">
    <text evidence="10">The sequence shown here is derived from an EMBL/GenBank/DDBJ whole genome shotgun (WGS) entry which is preliminary data.</text>
</comment>
<organism evidence="10 11">
    <name type="scientific">Varunaivibrio sulfuroxidans</name>
    <dbReference type="NCBI Taxonomy" id="1773489"/>
    <lineage>
        <taxon>Bacteria</taxon>
        <taxon>Pseudomonadati</taxon>
        <taxon>Pseudomonadota</taxon>
        <taxon>Alphaproteobacteria</taxon>
        <taxon>Rhodospirillales</taxon>
        <taxon>Magnetovibrionaceae</taxon>
        <taxon>Varunaivibrio</taxon>
    </lineage>
</organism>
<evidence type="ECO:0000256" key="5">
    <source>
        <dbReference type="ARBA" id="ARBA00022741"/>
    </source>
</evidence>
<keyword evidence="6 10" id="KW-0418">Kinase</keyword>
<dbReference type="EMBL" id="SLZW01000008">
    <property type="protein sequence ID" value="TCS61224.1"/>
    <property type="molecule type" value="Genomic_DNA"/>
</dbReference>
<dbReference type="PANTHER" id="PTHR43065:SF10">
    <property type="entry name" value="PEROXIDE STRESS-ACTIVATED HISTIDINE KINASE MAK3"/>
    <property type="match status" value="1"/>
</dbReference>
<dbReference type="InterPro" id="IPR005467">
    <property type="entry name" value="His_kinase_dom"/>
</dbReference>
<dbReference type="CDD" id="cd00082">
    <property type="entry name" value="HisKA"/>
    <property type="match status" value="1"/>
</dbReference>
<gene>
    <name evidence="10" type="ORF">EDD55_10822</name>
</gene>
<dbReference type="InterPro" id="IPR003594">
    <property type="entry name" value="HATPase_dom"/>
</dbReference>